<evidence type="ECO:0000256" key="3">
    <source>
        <dbReference type="SAM" id="Coils"/>
    </source>
</evidence>
<evidence type="ECO:0000313" key="10">
    <source>
        <dbReference type="Proteomes" id="UP000029628"/>
    </source>
</evidence>
<comment type="subcellular location">
    <subcellularLocation>
        <location evidence="1">Cell envelope</location>
    </subcellularLocation>
</comment>
<dbReference type="AlphaFoldDB" id="A0A096ALJ8"/>
<dbReference type="InterPro" id="IPR006143">
    <property type="entry name" value="RND_pump_MFP"/>
</dbReference>
<dbReference type="Pfam" id="PF25876">
    <property type="entry name" value="HH_MFP_RND"/>
    <property type="match status" value="1"/>
</dbReference>
<protein>
    <submittedName>
        <fullName evidence="9">RND transporter</fullName>
    </submittedName>
</protein>
<dbReference type="InterPro" id="IPR058624">
    <property type="entry name" value="MdtA-like_HH"/>
</dbReference>
<dbReference type="GO" id="GO:0022857">
    <property type="term" value="F:transmembrane transporter activity"/>
    <property type="evidence" value="ECO:0007669"/>
    <property type="project" value="InterPro"/>
</dbReference>
<evidence type="ECO:0000259" key="6">
    <source>
        <dbReference type="Pfam" id="PF25917"/>
    </source>
</evidence>
<evidence type="ECO:0000259" key="8">
    <source>
        <dbReference type="Pfam" id="PF25967"/>
    </source>
</evidence>
<dbReference type="eggNOG" id="COG0845">
    <property type="taxonomic scope" value="Bacteria"/>
</dbReference>
<dbReference type="Pfam" id="PF25917">
    <property type="entry name" value="BSH_RND"/>
    <property type="match status" value="1"/>
</dbReference>
<gene>
    <name evidence="9" type="ORF">HMPREF0872_02885</name>
</gene>
<feature type="domain" description="Multidrug resistance protein MdtA-like beta-barrel" evidence="7">
    <location>
        <begin position="209"/>
        <end position="289"/>
    </location>
</feature>
<feature type="domain" description="Multidrug resistance protein MdtA-like C-terminal permuted SH3" evidence="8">
    <location>
        <begin position="296"/>
        <end position="356"/>
    </location>
</feature>
<dbReference type="Gene3D" id="2.40.30.170">
    <property type="match status" value="1"/>
</dbReference>
<name>A0A096ALJ8_9FIRM</name>
<feature type="coiled-coil region" evidence="3">
    <location>
        <begin position="104"/>
        <end position="131"/>
    </location>
</feature>
<reference evidence="9 10" key="1">
    <citation type="submission" date="2014-07" db="EMBL/GenBank/DDBJ databases">
        <authorList>
            <person name="McCorrison J."/>
            <person name="Sanka R."/>
            <person name="Torralba M."/>
            <person name="Gillis M."/>
            <person name="Haft D.H."/>
            <person name="Methe B."/>
            <person name="Sutton G."/>
            <person name="Nelson K.E."/>
        </authorList>
    </citation>
    <scope>NUCLEOTIDE SEQUENCE [LARGE SCALE GENOMIC DNA]</scope>
    <source>
        <strain evidence="9 10">DNF00314</strain>
    </source>
</reference>
<feature type="domain" description="Multidrug resistance protein MdtA-like alpha-helical hairpin" evidence="5">
    <location>
        <begin position="104"/>
        <end position="169"/>
    </location>
</feature>
<dbReference type="Gene3D" id="2.40.420.20">
    <property type="match status" value="1"/>
</dbReference>
<organism evidence="9 10">
    <name type="scientific">Veillonella montpellierensis DNF00314</name>
    <dbReference type="NCBI Taxonomy" id="1401067"/>
    <lineage>
        <taxon>Bacteria</taxon>
        <taxon>Bacillati</taxon>
        <taxon>Bacillota</taxon>
        <taxon>Negativicutes</taxon>
        <taxon>Veillonellales</taxon>
        <taxon>Veillonellaceae</taxon>
        <taxon>Veillonella</taxon>
    </lineage>
</organism>
<proteinExistence type="inferred from homology"/>
<feature type="domain" description="Multidrug resistance protein MdtA-like barrel-sandwich hybrid" evidence="6">
    <location>
        <begin position="64"/>
        <end position="203"/>
    </location>
</feature>
<dbReference type="NCBIfam" id="TIGR01730">
    <property type="entry name" value="RND_mfp"/>
    <property type="match status" value="1"/>
</dbReference>
<keyword evidence="4" id="KW-0732">Signal</keyword>
<dbReference type="PANTHER" id="PTHR30158">
    <property type="entry name" value="ACRA/E-RELATED COMPONENT OF DRUG EFFLUX TRANSPORTER"/>
    <property type="match status" value="1"/>
</dbReference>
<feature type="signal peptide" evidence="4">
    <location>
        <begin position="1"/>
        <end position="23"/>
    </location>
</feature>
<dbReference type="EMBL" id="JRNT01000007">
    <property type="protein sequence ID" value="KGF47670.1"/>
    <property type="molecule type" value="Genomic_DNA"/>
</dbReference>
<dbReference type="RefSeq" id="WP_038151685.1">
    <property type="nucleotide sequence ID" value="NZ_JRNT01000007.1"/>
</dbReference>
<accession>A0A096ALJ8</accession>
<dbReference type="PROSITE" id="PS51257">
    <property type="entry name" value="PROKAR_LIPOPROTEIN"/>
    <property type="match status" value="1"/>
</dbReference>
<evidence type="ECO:0000259" key="7">
    <source>
        <dbReference type="Pfam" id="PF25944"/>
    </source>
</evidence>
<dbReference type="GO" id="GO:0005886">
    <property type="term" value="C:plasma membrane"/>
    <property type="evidence" value="ECO:0007669"/>
    <property type="project" value="TreeGrafter"/>
</dbReference>
<dbReference type="Pfam" id="PF25967">
    <property type="entry name" value="RND-MFP_C"/>
    <property type="match status" value="1"/>
</dbReference>
<sequence length="379" mass="40679">MKLFNTKLVVLLSAISLSIVMIATTGCGHQAPPKGDIIVNSYKLSSSDVQTNSSYTGTIIAQNKTAIHARVTGYVIEKYVKGGDHVVAGQPLYKLDSRQYEADLASAQARVARSTAAYENARRDLERYQRLANDNAIAQQTVDTQAATTEQSMAAVHADEAAMQIAENNVSDTIIYAPFTGTLEMNDVDLGTYVTAGQTTLVTIDSIDPIFVQFSLTEAEYLSLMKEFGLGANNKLQLKLGDGSLYPYMGTIMQSAKTLDPGTGKLIIKASFPNPDGLLIPNMFATVMVPGQVVNNAILVPSRAIVQVLDKNFIYILDENGKVTQKPIEIAGTQGIYTIVKSGVATGDEIVVDGITKIKNGAIVKAKCISKNELESTGK</sequence>
<dbReference type="SUPFAM" id="SSF111369">
    <property type="entry name" value="HlyD-like secretion proteins"/>
    <property type="match status" value="1"/>
</dbReference>
<keyword evidence="10" id="KW-1185">Reference proteome</keyword>
<evidence type="ECO:0000256" key="1">
    <source>
        <dbReference type="ARBA" id="ARBA00004196"/>
    </source>
</evidence>
<dbReference type="Gene3D" id="2.40.50.100">
    <property type="match status" value="1"/>
</dbReference>
<dbReference type="InterPro" id="IPR058627">
    <property type="entry name" value="MdtA-like_C"/>
</dbReference>
<dbReference type="Proteomes" id="UP000029628">
    <property type="component" value="Unassembled WGS sequence"/>
</dbReference>
<comment type="similarity">
    <text evidence="2">Belongs to the membrane fusion protein (MFP) (TC 8.A.1) family.</text>
</comment>
<dbReference type="InterPro" id="IPR058626">
    <property type="entry name" value="MdtA-like_b-barrel"/>
</dbReference>
<dbReference type="GO" id="GO:0046677">
    <property type="term" value="P:response to antibiotic"/>
    <property type="evidence" value="ECO:0007669"/>
    <property type="project" value="TreeGrafter"/>
</dbReference>
<dbReference type="GO" id="GO:0030313">
    <property type="term" value="C:cell envelope"/>
    <property type="evidence" value="ECO:0007669"/>
    <property type="project" value="UniProtKB-SubCell"/>
</dbReference>
<evidence type="ECO:0000256" key="4">
    <source>
        <dbReference type="SAM" id="SignalP"/>
    </source>
</evidence>
<evidence type="ECO:0000256" key="2">
    <source>
        <dbReference type="ARBA" id="ARBA00009477"/>
    </source>
</evidence>
<keyword evidence="3" id="KW-0175">Coiled coil</keyword>
<dbReference type="Gene3D" id="1.10.287.470">
    <property type="entry name" value="Helix hairpin bin"/>
    <property type="match status" value="1"/>
</dbReference>
<dbReference type="InterPro" id="IPR058625">
    <property type="entry name" value="MdtA-like_BSH"/>
</dbReference>
<dbReference type="Pfam" id="PF25944">
    <property type="entry name" value="Beta-barrel_RND"/>
    <property type="match status" value="1"/>
</dbReference>
<evidence type="ECO:0000259" key="5">
    <source>
        <dbReference type="Pfam" id="PF25876"/>
    </source>
</evidence>
<comment type="caution">
    <text evidence="9">The sequence shown here is derived from an EMBL/GenBank/DDBJ whole genome shotgun (WGS) entry which is preliminary data.</text>
</comment>
<evidence type="ECO:0000313" key="9">
    <source>
        <dbReference type="EMBL" id="KGF47670.1"/>
    </source>
</evidence>
<feature type="chain" id="PRO_5039419319" evidence="4">
    <location>
        <begin position="24"/>
        <end position="379"/>
    </location>
</feature>